<reference evidence="2 3" key="1">
    <citation type="journal article" date="2018" name="MBio">
        <title>Comparative Genomics Reveals the Core Gene Toolbox for the Fungus-Insect Symbiosis.</title>
        <authorList>
            <person name="Wang Y."/>
            <person name="Stata M."/>
            <person name="Wang W."/>
            <person name="Stajich J.E."/>
            <person name="White M.M."/>
            <person name="Moncalvo J.M."/>
        </authorList>
    </citation>
    <scope>NUCLEOTIDE SEQUENCE [LARGE SCALE GENOMIC DNA]</scope>
    <source>
        <strain evidence="2 3">AUS-126-30</strain>
    </source>
</reference>
<evidence type="ECO:0000313" key="2">
    <source>
        <dbReference type="EMBL" id="PWA03025.1"/>
    </source>
</evidence>
<name>A0A2U1JDC9_SMIAN</name>
<organism evidence="2 3">
    <name type="scientific">Smittium angustum</name>
    <dbReference type="NCBI Taxonomy" id="133377"/>
    <lineage>
        <taxon>Eukaryota</taxon>
        <taxon>Fungi</taxon>
        <taxon>Fungi incertae sedis</taxon>
        <taxon>Zoopagomycota</taxon>
        <taxon>Kickxellomycotina</taxon>
        <taxon>Harpellomycetes</taxon>
        <taxon>Harpellales</taxon>
        <taxon>Legeriomycetaceae</taxon>
        <taxon>Smittium</taxon>
    </lineage>
</organism>
<keyword evidence="3" id="KW-1185">Reference proteome</keyword>
<dbReference type="EMBL" id="MBFU01000037">
    <property type="protein sequence ID" value="PWA03025.1"/>
    <property type="molecule type" value="Genomic_DNA"/>
</dbReference>
<comment type="caution">
    <text evidence="2">The sequence shown here is derived from an EMBL/GenBank/DDBJ whole genome shotgun (WGS) entry which is preliminary data.</text>
</comment>
<dbReference type="EMBL" id="MBFU01001129">
    <property type="protein sequence ID" value="PVZ96770.1"/>
    <property type="molecule type" value="Genomic_DNA"/>
</dbReference>
<protein>
    <submittedName>
        <fullName evidence="2">Uncharacterized protein</fullName>
    </submittedName>
</protein>
<evidence type="ECO:0000313" key="3">
    <source>
        <dbReference type="Proteomes" id="UP000245591"/>
    </source>
</evidence>
<dbReference type="Proteomes" id="UP000245591">
    <property type="component" value="Unassembled WGS sequence"/>
</dbReference>
<sequence>MQKRKSTKPVALPIKKLTPALKRQSEEEKKKIEAEEAAKVYEEFVAAFEKDETEPKTFIKAGTTFQGYFKL</sequence>
<dbReference type="AlphaFoldDB" id="A0A2U1JDC9"/>
<accession>A0A2U1JDC9</accession>
<evidence type="ECO:0000313" key="1">
    <source>
        <dbReference type="EMBL" id="PVZ96770.1"/>
    </source>
</evidence>
<gene>
    <name evidence="2" type="ORF">BB558_000817</name>
    <name evidence="1" type="ORF">BB558_007300</name>
</gene>
<proteinExistence type="predicted"/>